<dbReference type="EMBL" id="KN611304">
    <property type="protein sequence ID" value="KHJ76893.1"/>
    <property type="molecule type" value="Genomic_DNA"/>
</dbReference>
<protein>
    <submittedName>
        <fullName evidence="1">Uncharacterized protein</fullName>
    </submittedName>
</protein>
<evidence type="ECO:0000313" key="1">
    <source>
        <dbReference type="EMBL" id="KHJ76893.1"/>
    </source>
</evidence>
<accession>A0A0B1RUY0</accession>
<dbReference type="Proteomes" id="UP000053660">
    <property type="component" value="Unassembled WGS sequence"/>
</dbReference>
<proteinExistence type="predicted"/>
<sequence>MDNSVWFDYNGDDVLNSQESSKTVADVADGASVYLDLDSTTPNFAWKKAAQLYESQKSADAGMLSASALSATLSDSTHGTHMMNNYVEKPFTNAVLEVSLSEKVLFLQSK</sequence>
<name>A0A0B1RUY0_OESDE</name>
<evidence type="ECO:0000313" key="2">
    <source>
        <dbReference type="Proteomes" id="UP000053660"/>
    </source>
</evidence>
<dbReference type="AlphaFoldDB" id="A0A0B1RUY0"/>
<organism evidence="1 2">
    <name type="scientific">Oesophagostomum dentatum</name>
    <name type="common">Nodular worm</name>
    <dbReference type="NCBI Taxonomy" id="61180"/>
    <lineage>
        <taxon>Eukaryota</taxon>
        <taxon>Metazoa</taxon>
        <taxon>Ecdysozoa</taxon>
        <taxon>Nematoda</taxon>
        <taxon>Chromadorea</taxon>
        <taxon>Rhabditida</taxon>
        <taxon>Rhabditina</taxon>
        <taxon>Rhabditomorpha</taxon>
        <taxon>Strongyloidea</taxon>
        <taxon>Strongylidae</taxon>
        <taxon>Oesophagostomum</taxon>
    </lineage>
</organism>
<reference evidence="1 2" key="1">
    <citation type="submission" date="2014-03" db="EMBL/GenBank/DDBJ databases">
        <title>Draft genome of the hookworm Oesophagostomum dentatum.</title>
        <authorList>
            <person name="Mitreva M."/>
        </authorList>
    </citation>
    <scope>NUCLEOTIDE SEQUENCE [LARGE SCALE GENOMIC DNA]</scope>
    <source>
        <strain evidence="1 2">OD-Hann</strain>
    </source>
</reference>
<gene>
    <name evidence="1" type="ORF">OESDEN_23487</name>
</gene>
<keyword evidence="2" id="KW-1185">Reference proteome</keyword>